<accession>A0A7S3SZN5</accession>
<dbReference type="GO" id="GO:0071949">
    <property type="term" value="F:FAD binding"/>
    <property type="evidence" value="ECO:0007669"/>
    <property type="project" value="InterPro"/>
</dbReference>
<feature type="domain" description="FAD-binding PCMH-type" evidence="8">
    <location>
        <begin position="163"/>
        <end position="334"/>
    </location>
</feature>
<evidence type="ECO:0000256" key="2">
    <source>
        <dbReference type="ARBA" id="ARBA00005466"/>
    </source>
</evidence>
<organism evidence="9">
    <name type="scientific">Emiliania huxleyi</name>
    <name type="common">Coccolithophore</name>
    <name type="synonym">Pontosphaera huxleyi</name>
    <dbReference type="NCBI Taxonomy" id="2903"/>
    <lineage>
        <taxon>Eukaryota</taxon>
        <taxon>Haptista</taxon>
        <taxon>Haptophyta</taxon>
        <taxon>Prymnesiophyceae</taxon>
        <taxon>Isochrysidales</taxon>
        <taxon>Noelaerhabdaceae</taxon>
        <taxon>Emiliania</taxon>
    </lineage>
</organism>
<evidence type="ECO:0000256" key="6">
    <source>
        <dbReference type="SAM" id="MobiDB-lite"/>
    </source>
</evidence>
<evidence type="ECO:0000313" key="9">
    <source>
        <dbReference type="EMBL" id="CAE0568459.1"/>
    </source>
</evidence>
<dbReference type="PANTHER" id="PTHR42973">
    <property type="entry name" value="BINDING OXIDOREDUCTASE, PUTATIVE (AFU_ORTHOLOGUE AFUA_1G17690)-RELATED"/>
    <property type="match status" value="1"/>
</dbReference>
<dbReference type="GO" id="GO:0016491">
    <property type="term" value="F:oxidoreductase activity"/>
    <property type="evidence" value="ECO:0007669"/>
    <property type="project" value="UniProtKB-KW"/>
</dbReference>
<evidence type="ECO:0000256" key="1">
    <source>
        <dbReference type="ARBA" id="ARBA00001974"/>
    </source>
</evidence>
<keyword evidence="4" id="KW-0274">FAD</keyword>
<keyword evidence="7" id="KW-0732">Signal</keyword>
<feature type="signal peptide" evidence="7">
    <location>
        <begin position="1"/>
        <end position="19"/>
    </location>
</feature>
<dbReference type="SUPFAM" id="SSF56176">
    <property type="entry name" value="FAD-binding/transporter-associated domain-like"/>
    <property type="match status" value="1"/>
</dbReference>
<feature type="chain" id="PRO_5031465144" description="FAD-binding PCMH-type domain-containing protein" evidence="7">
    <location>
        <begin position="20"/>
        <end position="754"/>
    </location>
</feature>
<keyword evidence="3" id="KW-0285">Flavoprotein</keyword>
<evidence type="ECO:0000256" key="5">
    <source>
        <dbReference type="ARBA" id="ARBA00023002"/>
    </source>
</evidence>
<dbReference type="PANTHER" id="PTHR42973:SF39">
    <property type="entry name" value="FAD-BINDING PCMH-TYPE DOMAIN-CONTAINING PROTEIN"/>
    <property type="match status" value="1"/>
</dbReference>
<evidence type="ECO:0000256" key="4">
    <source>
        <dbReference type="ARBA" id="ARBA00022827"/>
    </source>
</evidence>
<dbReference type="InterPro" id="IPR016169">
    <property type="entry name" value="FAD-bd_PCMH_sub2"/>
</dbReference>
<dbReference type="Gene3D" id="3.40.462.20">
    <property type="match status" value="1"/>
</dbReference>
<evidence type="ECO:0000256" key="7">
    <source>
        <dbReference type="SAM" id="SignalP"/>
    </source>
</evidence>
<dbReference type="AlphaFoldDB" id="A0A7S3SZN5"/>
<dbReference type="EMBL" id="HBIR01037155">
    <property type="protein sequence ID" value="CAE0568459.1"/>
    <property type="molecule type" value="Transcribed_RNA"/>
</dbReference>
<evidence type="ECO:0000256" key="3">
    <source>
        <dbReference type="ARBA" id="ARBA00022630"/>
    </source>
</evidence>
<sequence length="754" mass="81179">MAVVAVLAVLAQLPPQVPTQPKTHHWLTPAAGQSGGVCRATGTAKEHGDIIEIKEWGRGDPLGTEETCATKCGRSSRCKGYEFYSVPKSFSRCEMHAKKPTHIALREGATCKVKGAPMPGFVPLPPLADLGPCLKANLREAHLPGDPEFRAANKCRNRRGDISNPDPVAVARVHSVSEVEAAVQCVVAAGIDACARAGAHGFENDACCSGGVIIDVRDLNALEYDPATGVATAGAGHTWGQLYYKLSQHGRVVPGGTEGGVGVAGLTLGCGRGMLTQWLGLSCDRLRGVEFVDADGKRQLASKDVNPDMLYMAKGGGGNFPGIVTKFEFDTDPVPSSVVSKSCMFGEWDGKRVLKAWTRHMYDMGDSKRQMFSHITSFSNPAHWAFESMCFSCDQSNLDRFHAIVDQINLEASGRRNGDGCHVRDYNGPGGPWLQKLLAEPGVGGGAPEKLAGPPEGGKWAADHGSSKNGAVNVPTYELSDAALDALIDRFHAKPLDLGVYQLMLFIYMLGGDKVESVPVTEGAYGSRRAKWTIHWREFRADNPEVIAHSDSISSALGPHLPCTGFYNYFDTNTPCTRPIPGARSQRDAWLEAVHSDVGKMMAIKGAHDPSHTFRSRLVEGHSLPETHHAGSIAPAIPCGSTSCTVNVLGTLVNGFSCRDHMEYQRSGYKGHMPMNAIAACNVVASMYPPCAPCKPPGLPPQRQSMRLRRLQAVNASASQNLRVDVSFAELPPPLQELVWANRSLLGWEPPHWE</sequence>
<dbReference type="InterPro" id="IPR006094">
    <property type="entry name" value="Oxid_FAD_bind_N"/>
</dbReference>
<evidence type="ECO:0000259" key="8">
    <source>
        <dbReference type="PROSITE" id="PS51387"/>
    </source>
</evidence>
<gene>
    <name evidence="9" type="ORF">EHUX00137_LOCUS29015</name>
</gene>
<dbReference type="Gene3D" id="3.30.465.10">
    <property type="match status" value="1"/>
</dbReference>
<proteinExistence type="inferred from homology"/>
<comment type="cofactor">
    <cofactor evidence="1">
        <name>FAD</name>
        <dbReference type="ChEBI" id="CHEBI:57692"/>
    </cofactor>
</comment>
<keyword evidence="5" id="KW-0560">Oxidoreductase</keyword>
<protein>
    <recommendedName>
        <fullName evidence="8">FAD-binding PCMH-type domain-containing protein</fullName>
    </recommendedName>
</protein>
<name>A0A7S3SZN5_EMIHU</name>
<feature type="region of interest" description="Disordered" evidence="6">
    <location>
        <begin position="444"/>
        <end position="465"/>
    </location>
</feature>
<dbReference type="Pfam" id="PF01565">
    <property type="entry name" value="FAD_binding_4"/>
    <property type="match status" value="1"/>
</dbReference>
<dbReference type="InterPro" id="IPR036318">
    <property type="entry name" value="FAD-bd_PCMH-like_sf"/>
</dbReference>
<reference evidence="9" key="1">
    <citation type="submission" date="2021-01" db="EMBL/GenBank/DDBJ databases">
        <authorList>
            <person name="Corre E."/>
            <person name="Pelletier E."/>
            <person name="Niang G."/>
            <person name="Scheremetjew M."/>
            <person name="Finn R."/>
            <person name="Kale V."/>
            <person name="Holt S."/>
            <person name="Cochrane G."/>
            <person name="Meng A."/>
            <person name="Brown T."/>
            <person name="Cohen L."/>
        </authorList>
    </citation>
    <scope>NUCLEOTIDE SEQUENCE</scope>
    <source>
        <strain evidence="9">379</strain>
    </source>
</reference>
<dbReference type="InterPro" id="IPR016166">
    <property type="entry name" value="FAD-bd_PCMH"/>
</dbReference>
<comment type="similarity">
    <text evidence="2">Belongs to the oxygen-dependent FAD-linked oxidoreductase family.</text>
</comment>
<dbReference type="InterPro" id="IPR050416">
    <property type="entry name" value="FAD-linked_Oxidoreductase"/>
</dbReference>
<dbReference type="PROSITE" id="PS51387">
    <property type="entry name" value="FAD_PCMH"/>
    <property type="match status" value="1"/>
</dbReference>